<comment type="caution">
    <text evidence="3">The sequence shown here is derived from an EMBL/GenBank/DDBJ whole genome shotgun (WGS) entry which is preliminary data.</text>
</comment>
<reference evidence="3 4" key="1">
    <citation type="journal article" date="2023" name="Microb. Genom.">
        <title>Mesoterricola silvestris gen. nov., sp. nov., Mesoterricola sediminis sp. nov., Geothrix oryzae sp. nov., Geothrix edaphica sp. nov., Geothrix rubra sp. nov., and Geothrix limicola sp. nov., six novel members of Acidobacteriota isolated from soils.</title>
        <authorList>
            <person name="Weisberg A.J."/>
            <person name="Pearce E."/>
            <person name="Kramer C.G."/>
            <person name="Chang J.H."/>
            <person name="Clarke C.R."/>
        </authorList>
    </citation>
    <scope>NUCLEOTIDE SEQUENCE [LARGE SCALE GENOMIC DNA]</scope>
    <source>
        <strain evidence="3 4">NRRL_B-2795</strain>
    </source>
</reference>
<sequence length="562" mass="57810">MTDHNSSAGAVGGGQPAGQPGSFGPPQQSWQEQGNDQGQAPARGQAAQGAADQRAAYAQQGGQPQQAQQSWQMSPEAARAQVAAAWVRGAPQAGQAAVPTLPPRESRPATESKKEKREQARAARKAEYEAKKAAKEQRRKGGTAAGNNGRAGGSAPTTAPAQSPAAPAAVAAGPASGASGQAAKTAPRKPSGDFDVPRPGGRLTSGGSGGRRTHVGLRAALLITTGLFALGSCGVAGLIVGKSSGAGTTSLDPDDVARYGLTEFPTQQAAAFAEQYATLCLTYSPETASDRRTALARYTSAGVDPECGWSGEGTRKALTATWDGTSENLPEYGTHGRYLGIQVRTDDGGLTTLTVPVYVKDLATGEGIRVAGDVGEMPMPPRSDVPEVDRDSENVDTALGQQLQQTVLPGYFEAWAKSDRTTLARFTAQGATLAATTGLSGRLSEPQVNDVVALVPKGVKGSAPYSYKTGQAVQLRVIVDWADPEGDTARRSYRITVVNTAQGWFIKDIRGGVLDSQGGRGDDEQTEPSEDEPGSGEATPSAPAGSSSPSAPSSQDEQSGTN</sequence>
<accession>A0ABU4L809</accession>
<feature type="compositionally biased region" description="Low complexity" evidence="1">
    <location>
        <begin position="77"/>
        <end position="90"/>
    </location>
</feature>
<dbReference type="RefSeq" id="WP_256963990.1">
    <property type="nucleotide sequence ID" value="NZ_JAGJBZ010000003.1"/>
</dbReference>
<keyword evidence="2" id="KW-1133">Transmembrane helix</keyword>
<feature type="compositionally biased region" description="Low complexity" evidence="1">
    <location>
        <begin position="36"/>
        <end position="69"/>
    </location>
</feature>
<name>A0ABU4L809_9ACTN</name>
<feature type="compositionally biased region" description="Low complexity" evidence="1">
    <location>
        <begin position="145"/>
        <end position="183"/>
    </location>
</feature>
<gene>
    <name evidence="3" type="ORF">PV517_23320</name>
</gene>
<feature type="compositionally biased region" description="Acidic residues" evidence="1">
    <location>
        <begin position="524"/>
        <end position="534"/>
    </location>
</feature>
<proteinExistence type="predicted"/>
<feature type="compositionally biased region" description="Low complexity" evidence="1">
    <location>
        <begin position="535"/>
        <end position="554"/>
    </location>
</feature>
<organism evidence="3 4">
    <name type="scientific">Streptomyces griseiscabiei</name>
    <dbReference type="NCBI Taxonomy" id="2993540"/>
    <lineage>
        <taxon>Bacteria</taxon>
        <taxon>Bacillati</taxon>
        <taxon>Actinomycetota</taxon>
        <taxon>Actinomycetes</taxon>
        <taxon>Kitasatosporales</taxon>
        <taxon>Streptomycetaceae</taxon>
        <taxon>Streptomyces</taxon>
    </lineage>
</organism>
<feature type="region of interest" description="Disordered" evidence="1">
    <location>
        <begin position="1"/>
        <end position="211"/>
    </location>
</feature>
<keyword evidence="4" id="KW-1185">Reference proteome</keyword>
<evidence type="ECO:0000256" key="1">
    <source>
        <dbReference type="SAM" id="MobiDB-lite"/>
    </source>
</evidence>
<feature type="region of interest" description="Disordered" evidence="1">
    <location>
        <begin position="512"/>
        <end position="562"/>
    </location>
</feature>
<dbReference type="InterPro" id="IPR024735">
    <property type="entry name" value="TcpC"/>
</dbReference>
<dbReference type="EMBL" id="JARAVY010000009">
    <property type="protein sequence ID" value="MDX2911605.1"/>
    <property type="molecule type" value="Genomic_DNA"/>
</dbReference>
<feature type="transmembrane region" description="Helical" evidence="2">
    <location>
        <begin position="219"/>
        <end position="240"/>
    </location>
</feature>
<dbReference type="Pfam" id="PF12642">
    <property type="entry name" value="TpcC"/>
    <property type="match status" value="1"/>
</dbReference>
<evidence type="ECO:0000256" key="2">
    <source>
        <dbReference type="SAM" id="Phobius"/>
    </source>
</evidence>
<dbReference type="Proteomes" id="UP001271723">
    <property type="component" value="Unassembled WGS sequence"/>
</dbReference>
<feature type="compositionally biased region" description="Basic and acidic residues" evidence="1">
    <location>
        <begin position="104"/>
        <end position="136"/>
    </location>
</feature>
<protein>
    <submittedName>
        <fullName evidence="3">Conjugal transfer protein</fullName>
    </submittedName>
</protein>
<evidence type="ECO:0000313" key="4">
    <source>
        <dbReference type="Proteomes" id="UP001271723"/>
    </source>
</evidence>
<evidence type="ECO:0000313" key="3">
    <source>
        <dbReference type="EMBL" id="MDX2911605.1"/>
    </source>
</evidence>
<keyword evidence="2" id="KW-0472">Membrane</keyword>
<feature type="compositionally biased region" description="Low complexity" evidence="1">
    <location>
        <begin position="17"/>
        <end position="29"/>
    </location>
</feature>
<keyword evidence="2" id="KW-0812">Transmembrane</keyword>